<dbReference type="InterPro" id="IPR004017">
    <property type="entry name" value="Cys_rich_dom"/>
</dbReference>
<evidence type="ECO:0000256" key="4">
    <source>
        <dbReference type="ARBA" id="ARBA00023004"/>
    </source>
</evidence>
<accession>A0A974NV75</accession>
<keyword evidence="4 6" id="KW-0408">Iron</keyword>
<evidence type="ECO:0000256" key="6">
    <source>
        <dbReference type="PIRNR" id="PIRNR000139"/>
    </source>
</evidence>
<dbReference type="RefSeq" id="WP_202093727.1">
    <property type="nucleotide sequence ID" value="NZ_CP061035.1"/>
</dbReference>
<evidence type="ECO:0000313" key="8">
    <source>
        <dbReference type="EMBL" id="QQV77333.1"/>
    </source>
</evidence>
<dbReference type="GO" id="GO:0019154">
    <property type="term" value="F:glycolate dehydrogenase activity"/>
    <property type="evidence" value="ECO:0007669"/>
    <property type="project" value="UniProtKB-EC"/>
</dbReference>
<dbReference type="AlphaFoldDB" id="A0A974NV75"/>
<dbReference type="InterPro" id="IPR012257">
    <property type="entry name" value="Glc_ox_4Fe-4S"/>
</dbReference>
<dbReference type="NCBIfam" id="NF008434">
    <property type="entry name" value="PRK11274.1"/>
    <property type="match status" value="1"/>
</dbReference>
<keyword evidence="9" id="KW-1185">Reference proteome</keyword>
<keyword evidence="5 6" id="KW-0411">Iron-sulfur</keyword>
<dbReference type="Gene3D" id="1.10.1060.10">
    <property type="entry name" value="Alpha-helical ferredoxin"/>
    <property type="match status" value="1"/>
</dbReference>
<dbReference type="PANTHER" id="PTHR32479:SF17">
    <property type="entry name" value="GLYCOLATE OXIDASE IRON-SULFUR SUBUNIT"/>
    <property type="match status" value="1"/>
</dbReference>
<comment type="catalytic activity">
    <reaction evidence="6">
        <text>glycolate + A = glyoxylate + AH2</text>
        <dbReference type="Rhea" id="RHEA:21264"/>
        <dbReference type="ChEBI" id="CHEBI:13193"/>
        <dbReference type="ChEBI" id="CHEBI:17499"/>
        <dbReference type="ChEBI" id="CHEBI:29805"/>
        <dbReference type="ChEBI" id="CHEBI:36655"/>
        <dbReference type="EC" id="1.1.99.14"/>
    </reaction>
</comment>
<gene>
    <name evidence="8" type="primary">glcF</name>
    <name evidence="8" type="ORF">H5J25_00340</name>
</gene>
<dbReference type="EC" id="1.1.99.14" evidence="6"/>
<keyword evidence="3" id="KW-0677">Repeat</keyword>
<evidence type="ECO:0000256" key="5">
    <source>
        <dbReference type="ARBA" id="ARBA00023014"/>
    </source>
</evidence>
<evidence type="ECO:0000256" key="2">
    <source>
        <dbReference type="ARBA" id="ARBA00022723"/>
    </source>
</evidence>
<dbReference type="PIRSF" id="PIRSF000139">
    <property type="entry name" value="Glc_ox_4Fe-4S"/>
    <property type="match status" value="1"/>
</dbReference>
<proteinExistence type="predicted"/>
<dbReference type="PROSITE" id="PS51379">
    <property type="entry name" value="4FE4S_FER_2"/>
    <property type="match status" value="2"/>
</dbReference>
<dbReference type="InterPro" id="IPR009051">
    <property type="entry name" value="Helical_ferredxn"/>
</dbReference>
<keyword evidence="8" id="KW-0560">Oxidoreductase</keyword>
<evidence type="ECO:0000313" key="9">
    <source>
        <dbReference type="Proteomes" id="UP000595894"/>
    </source>
</evidence>
<feature type="domain" description="4Fe-4S ferredoxin-type" evidence="7">
    <location>
        <begin position="67"/>
        <end position="96"/>
    </location>
</feature>
<dbReference type="InterPro" id="IPR017896">
    <property type="entry name" value="4Fe4S_Fe-S-bd"/>
</dbReference>
<name>A0A974NV75_9SPHN</name>
<sequence length="440" mass="47289">MQTHFSAEQLVDPATAASAEAIRKCVHCGFCTATCPTYVLLGDELDSPRGRIYMMKDMLENDRTPSAEVVKHVDRCLSCLSCMTTCPSGVNYMHLVDHARAHIQDRYDRPWHERLVRALLALVLPYPERFRTALRLARLTRPLAPMFDRVPGLRPIAAMLRMAPARVPPKVAAQSAPAAGSRGRVAMLQGCAEPVLRPEYRAAAVRLLNRVGLDVVFAAGEGCCGALVHHMGREHDSLEAARRNVDAWTREIEQGGLAAIVVTASGCGTTIKDYGFMLQSDPAYAEKAARVSRLARDISEVLADADLPPGDGHGLTVAYHPACSLQHGQKVTDAPKRLLAAAGFIVRTPVEAHLCCGSAGTYNILQPEIAAQLGDRKAANLARLGADVVATGNVGCAVQIGQRNAIPVVHTIELLDWATGGPVPAQLKATFSAERGHSID</sequence>
<keyword evidence="1 6" id="KW-0004">4Fe-4S</keyword>
<feature type="domain" description="4Fe-4S ferredoxin-type" evidence="7">
    <location>
        <begin position="15"/>
        <end position="45"/>
    </location>
</feature>
<dbReference type="Pfam" id="PF12838">
    <property type="entry name" value="Fer4_7"/>
    <property type="match status" value="1"/>
</dbReference>
<dbReference type="KEGG" id="sari:H5J25_00340"/>
<reference evidence="9" key="1">
    <citation type="submission" date="2020-09" db="EMBL/GenBank/DDBJ databases">
        <title>Sphingomonas sp., a new species isolated from pork steak.</title>
        <authorList>
            <person name="Heidler von Heilborn D."/>
        </authorList>
    </citation>
    <scope>NUCLEOTIDE SEQUENCE [LARGE SCALE GENOMIC DNA]</scope>
</reference>
<dbReference type="GO" id="GO:0046872">
    <property type="term" value="F:metal ion binding"/>
    <property type="evidence" value="ECO:0007669"/>
    <property type="project" value="UniProtKB-UniRule"/>
</dbReference>
<comment type="catalytic activity">
    <reaction evidence="6">
        <text>(R)-lactate + A = pyruvate + AH2</text>
        <dbReference type="Rhea" id="RHEA:15089"/>
        <dbReference type="ChEBI" id="CHEBI:13193"/>
        <dbReference type="ChEBI" id="CHEBI:15361"/>
        <dbReference type="ChEBI" id="CHEBI:16004"/>
        <dbReference type="ChEBI" id="CHEBI:17499"/>
    </reaction>
</comment>
<evidence type="ECO:0000256" key="1">
    <source>
        <dbReference type="ARBA" id="ARBA00022485"/>
    </source>
</evidence>
<evidence type="ECO:0000259" key="7">
    <source>
        <dbReference type="PROSITE" id="PS51379"/>
    </source>
</evidence>
<dbReference type="GO" id="GO:0051539">
    <property type="term" value="F:4 iron, 4 sulfur cluster binding"/>
    <property type="evidence" value="ECO:0007669"/>
    <property type="project" value="UniProtKB-UniRule"/>
</dbReference>
<dbReference type="InterPro" id="IPR017900">
    <property type="entry name" value="4Fe4S_Fe_S_CS"/>
</dbReference>
<keyword evidence="2 6" id="KW-0479">Metal-binding</keyword>
<keyword evidence="6" id="KW-0813">Transport</keyword>
<dbReference type="PROSITE" id="PS00198">
    <property type="entry name" value="4FE4S_FER_1"/>
    <property type="match status" value="2"/>
</dbReference>
<keyword evidence="6" id="KW-0249">Electron transport</keyword>
<protein>
    <recommendedName>
        <fullName evidence="6">Glycolate oxidase iron-sulfur subunit</fullName>
        <ecNumber evidence="6">1.1.99.14</ecNumber>
    </recommendedName>
</protein>
<comment type="function">
    <text evidence="6">Component of a complex that catalyzes the oxidation of glycolate to glyoxylate.</text>
</comment>
<dbReference type="SUPFAM" id="SSF54862">
    <property type="entry name" value="4Fe-4S ferredoxins"/>
    <property type="match status" value="1"/>
</dbReference>
<comment type="cofactor">
    <cofactor evidence="6">
        <name>[4Fe-4S] cluster</name>
        <dbReference type="ChEBI" id="CHEBI:49883"/>
    </cofactor>
    <text evidence="6">Binds 2 [4Fe-4S] clusters.</text>
</comment>
<dbReference type="Pfam" id="PF02754">
    <property type="entry name" value="CCG"/>
    <property type="match status" value="2"/>
</dbReference>
<organism evidence="8 9">
    <name type="scientific">Sphingomonas aliaeris</name>
    <dbReference type="NCBI Taxonomy" id="2759526"/>
    <lineage>
        <taxon>Bacteria</taxon>
        <taxon>Pseudomonadati</taxon>
        <taxon>Pseudomonadota</taxon>
        <taxon>Alphaproteobacteria</taxon>
        <taxon>Sphingomonadales</taxon>
        <taxon>Sphingomonadaceae</taxon>
        <taxon>Sphingomonas</taxon>
    </lineage>
</organism>
<evidence type="ECO:0000256" key="3">
    <source>
        <dbReference type="ARBA" id="ARBA00022737"/>
    </source>
</evidence>
<dbReference type="PANTHER" id="PTHR32479">
    <property type="entry name" value="GLYCOLATE OXIDASE IRON-SULFUR SUBUNIT"/>
    <property type="match status" value="1"/>
</dbReference>
<dbReference type="FunFam" id="1.10.1060.10:FF:000012">
    <property type="entry name" value="Glycolate oxidase iron-sulfur subunit"/>
    <property type="match status" value="1"/>
</dbReference>
<dbReference type="Proteomes" id="UP000595894">
    <property type="component" value="Chromosome"/>
</dbReference>
<dbReference type="EMBL" id="CP061035">
    <property type="protein sequence ID" value="QQV77333.1"/>
    <property type="molecule type" value="Genomic_DNA"/>
</dbReference>